<protein>
    <submittedName>
        <fullName evidence="2">Uncharacterized protein</fullName>
    </submittedName>
</protein>
<proteinExistence type="predicted"/>
<evidence type="ECO:0000313" key="3">
    <source>
        <dbReference type="Proteomes" id="UP000324222"/>
    </source>
</evidence>
<dbReference type="EMBL" id="VSRR010000154">
    <property type="protein sequence ID" value="MPC11271.1"/>
    <property type="molecule type" value="Genomic_DNA"/>
</dbReference>
<reference evidence="2 3" key="1">
    <citation type="submission" date="2019-05" db="EMBL/GenBank/DDBJ databases">
        <title>Another draft genome of Portunus trituberculatus and its Hox gene families provides insights of decapod evolution.</title>
        <authorList>
            <person name="Jeong J.-H."/>
            <person name="Song I."/>
            <person name="Kim S."/>
            <person name="Choi T."/>
            <person name="Kim D."/>
            <person name="Ryu S."/>
            <person name="Kim W."/>
        </authorList>
    </citation>
    <scope>NUCLEOTIDE SEQUENCE [LARGE SCALE GENOMIC DNA]</scope>
    <source>
        <tissue evidence="2">Muscle</tissue>
    </source>
</reference>
<organism evidence="2 3">
    <name type="scientific">Portunus trituberculatus</name>
    <name type="common">Swimming crab</name>
    <name type="synonym">Neptunus trituberculatus</name>
    <dbReference type="NCBI Taxonomy" id="210409"/>
    <lineage>
        <taxon>Eukaryota</taxon>
        <taxon>Metazoa</taxon>
        <taxon>Ecdysozoa</taxon>
        <taxon>Arthropoda</taxon>
        <taxon>Crustacea</taxon>
        <taxon>Multicrustacea</taxon>
        <taxon>Malacostraca</taxon>
        <taxon>Eumalacostraca</taxon>
        <taxon>Eucarida</taxon>
        <taxon>Decapoda</taxon>
        <taxon>Pleocyemata</taxon>
        <taxon>Brachyura</taxon>
        <taxon>Eubrachyura</taxon>
        <taxon>Portunoidea</taxon>
        <taxon>Portunidae</taxon>
        <taxon>Portuninae</taxon>
        <taxon>Portunus</taxon>
    </lineage>
</organism>
<evidence type="ECO:0000256" key="1">
    <source>
        <dbReference type="SAM" id="MobiDB-lite"/>
    </source>
</evidence>
<sequence length="132" mass="14385">MHDTWLAPALRGSEAYRGPGAPRTHGTLLPPKPAEATLRTFRHREEVAGTGAGAWRGEEGGVRGRRGLVHSEDRDSPPPQLPPPNTLHTACSLLSASQRPRTIGDDRDQSRSVRVMRVGPGDAVKHYYSVHI</sequence>
<name>A0A5B7CR26_PORTR</name>
<feature type="region of interest" description="Disordered" evidence="1">
    <location>
        <begin position="1"/>
        <end position="33"/>
    </location>
</feature>
<comment type="caution">
    <text evidence="2">The sequence shown here is derived from an EMBL/GenBank/DDBJ whole genome shotgun (WGS) entry which is preliminary data.</text>
</comment>
<evidence type="ECO:0000313" key="2">
    <source>
        <dbReference type="EMBL" id="MPC11271.1"/>
    </source>
</evidence>
<dbReference type="AlphaFoldDB" id="A0A5B7CR26"/>
<dbReference type="Proteomes" id="UP000324222">
    <property type="component" value="Unassembled WGS sequence"/>
</dbReference>
<gene>
    <name evidence="2" type="ORF">E2C01_003932</name>
</gene>
<keyword evidence="3" id="KW-1185">Reference proteome</keyword>
<accession>A0A5B7CR26</accession>
<feature type="region of interest" description="Disordered" evidence="1">
    <location>
        <begin position="51"/>
        <end position="88"/>
    </location>
</feature>